<dbReference type="Proteomes" id="UP000806542">
    <property type="component" value="Unassembled WGS sequence"/>
</dbReference>
<comment type="caution">
    <text evidence="2">The sequence shown here is derived from an EMBL/GenBank/DDBJ whole genome shotgun (WGS) entry which is preliminary data.</text>
</comment>
<dbReference type="EMBL" id="JADCKB010000012">
    <property type="protein sequence ID" value="MBE5040219.1"/>
    <property type="molecule type" value="Genomic_DNA"/>
</dbReference>
<keyword evidence="1" id="KW-0812">Transmembrane</keyword>
<sequence>MKKFFVSVINECTKLLHRKKYLVFLLIGIAISLFNVLGKTVVGRLSGGSFNISGSSAPMAMMTLFIEFLIPLVVMMAVCDLFSTEYQEMTMKAVLIRPVSRIKIYASKLTAVTLLALVYLLVLFAASGVLDLLIAGKIRSLGYAFFAYLLDIVPMFVVILMAAFINQIGKGSTLAMFLCIIVYGVLYVAGIFIPNLSGMLFTGYMKWHSLWLGHMLPVGALTAKTALLAGYALVFFSGGYYLFLRREI</sequence>
<organism evidence="2 3">
    <name type="scientific">Ructibacterium gallinarum</name>
    <dbReference type="NCBI Taxonomy" id="2779355"/>
    <lineage>
        <taxon>Bacteria</taxon>
        <taxon>Bacillati</taxon>
        <taxon>Bacillota</taxon>
        <taxon>Clostridia</taxon>
        <taxon>Eubacteriales</taxon>
        <taxon>Oscillospiraceae</taxon>
        <taxon>Ructibacterium</taxon>
    </lineage>
</organism>
<keyword evidence="1" id="KW-0472">Membrane</keyword>
<name>A0A9D5M613_9FIRM</name>
<feature type="transmembrane region" description="Helical" evidence="1">
    <location>
        <begin position="221"/>
        <end position="243"/>
    </location>
</feature>
<feature type="transmembrane region" description="Helical" evidence="1">
    <location>
        <begin position="62"/>
        <end position="83"/>
    </location>
</feature>
<accession>A0A9D5M613</accession>
<keyword evidence="1" id="KW-1133">Transmembrane helix</keyword>
<dbReference type="RefSeq" id="WP_226392768.1">
    <property type="nucleotide sequence ID" value="NZ_JADCKB010000012.1"/>
</dbReference>
<proteinExistence type="predicted"/>
<feature type="transmembrane region" description="Helical" evidence="1">
    <location>
        <begin position="104"/>
        <end position="125"/>
    </location>
</feature>
<dbReference type="PANTHER" id="PTHR37305">
    <property type="entry name" value="INTEGRAL MEMBRANE PROTEIN-RELATED"/>
    <property type="match status" value="1"/>
</dbReference>
<protein>
    <submittedName>
        <fullName evidence="2">ABC transporter permease</fullName>
    </submittedName>
</protein>
<dbReference type="AlphaFoldDB" id="A0A9D5M613"/>
<feature type="transmembrane region" description="Helical" evidence="1">
    <location>
        <begin position="177"/>
        <end position="201"/>
    </location>
</feature>
<gene>
    <name evidence="2" type="ORF">INF28_07065</name>
</gene>
<reference evidence="2" key="1">
    <citation type="submission" date="2020-10" db="EMBL/GenBank/DDBJ databases">
        <title>ChiBAC.</title>
        <authorList>
            <person name="Zenner C."/>
            <person name="Hitch T.C.A."/>
            <person name="Clavel T."/>
        </authorList>
    </citation>
    <scope>NUCLEOTIDE SEQUENCE</scope>
    <source>
        <strain evidence="2">DSM 107454</strain>
    </source>
</reference>
<evidence type="ECO:0000313" key="2">
    <source>
        <dbReference type="EMBL" id="MBE5040219.1"/>
    </source>
</evidence>
<keyword evidence="3" id="KW-1185">Reference proteome</keyword>
<dbReference type="Pfam" id="PF12730">
    <property type="entry name" value="ABC2_membrane_4"/>
    <property type="match status" value="1"/>
</dbReference>
<feature type="transmembrane region" description="Helical" evidence="1">
    <location>
        <begin position="21"/>
        <end position="42"/>
    </location>
</feature>
<evidence type="ECO:0000256" key="1">
    <source>
        <dbReference type="SAM" id="Phobius"/>
    </source>
</evidence>
<feature type="transmembrane region" description="Helical" evidence="1">
    <location>
        <begin position="145"/>
        <end position="165"/>
    </location>
</feature>
<evidence type="ECO:0000313" key="3">
    <source>
        <dbReference type="Proteomes" id="UP000806542"/>
    </source>
</evidence>
<dbReference type="PANTHER" id="PTHR37305:SF1">
    <property type="entry name" value="MEMBRANE PROTEIN"/>
    <property type="match status" value="1"/>
</dbReference>